<evidence type="ECO:0000313" key="4">
    <source>
        <dbReference type="EMBL" id="MFD0899428.1"/>
    </source>
</evidence>
<dbReference type="Proteomes" id="UP001596972">
    <property type="component" value="Unassembled WGS sequence"/>
</dbReference>
<protein>
    <submittedName>
        <fullName evidence="4">DUF6049 family protein</fullName>
    </submittedName>
</protein>
<feature type="signal peptide" evidence="3">
    <location>
        <begin position="1"/>
        <end position="26"/>
    </location>
</feature>
<accession>A0ABW3EKK3</accession>
<dbReference type="InterPro" id="IPR046112">
    <property type="entry name" value="DUF6049"/>
</dbReference>
<keyword evidence="5" id="KW-1185">Reference proteome</keyword>
<keyword evidence="2" id="KW-0472">Membrane</keyword>
<reference evidence="5" key="1">
    <citation type="journal article" date="2019" name="Int. J. Syst. Evol. Microbiol.">
        <title>The Global Catalogue of Microorganisms (GCM) 10K type strain sequencing project: providing services to taxonomists for standard genome sequencing and annotation.</title>
        <authorList>
            <consortium name="The Broad Institute Genomics Platform"/>
            <consortium name="The Broad Institute Genome Sequencing Center for Infectious Disease"/>
            <person name="Wu L."/>
            <person name="Ma J."/>
        </authorList>
    </citation>
    <scope>NUCLEOTIDE SEQUENCE [LARGE SCALE GENOMIC DNA]</scope>
    <source>
        <strain evidence="5">JCM 31202</strain>
    </source>
</reference>
<feature type="compositionally biased region" description="Low complexity" evidence="1">
    <location>
        <begin position="763"/>
        <end position="774"/>
    </location>
</feature>
<evidence type="ECO:0000256" key="2">
    <source>
        <dbReference type="SAM" id="Phobius"/>
    </source>
</evidence>
<feature type="chain" id="PRO_5046872637" evidence="3">
    <location>
        <begin position="27"/>
        <end position="801"/>
    </location>
</feature>
<evidence type="ECO:0000256" key="3">
    <source>
        <dbReference type="SAM" id="SignalP"/>
    </source>
</evidence>
<gene>
    <name evidence="4" type="ORF">ACFQ11_03420</name>
</gene>
<dbReference type="EMBL" id="JBHTJA010000003">
    <property type="protein sequence ID" value="MFD0899428.1"/>
    <property type="molecule type" value="Genomic_DNA"/>
</dbReference>
<dbReference type="RefSeq" id="WP_378296278.1">
    <property type="nucleotide sequence ID" value="NZ_JBHTJA010000003.1"/>
</dbReference>
<keyword evidence="2" id="KW-0812">Transmembrane</keyword>
<feature type="compositionally biased region" description="Gly residues" evidence="1">
    <location>
        <begin position="720"/>
        <end position="743"/>
    </location>
</feature>
<keyword evidence="3" id="KW-0732">Signal</keyword>
<proteinExistence type="predicted"/>
<name>A0ABW3EKK3_9ACTN</name>
<dbReference type="Pfam" id="PF19516">
    <property type="entry name" value="DUF6049"/>
    <property type="match status" value="1"/>
</dbReference>
<feature type="transmembrane region" description="Helical" evidence="2">
    <location>
        <begin position="682"/>
        <end position="703"/>
    </location>
</feature>
<keyword evidence="2" id="KW-1133">Transmembrane helix</keyword>
<comment type="caution">
    <text evidence="4">The sequence shown here is derived from an EMBL/GenBank/DDBJ whole genome shotgun (WGS) entry which is preliminary data.</text>
</comment>
<feature type="region of interest" description="Disordered" evidence="1">
    <location>
        <begin position="711"/>
        <end position="801"/>
    </location>
</feature>
<evidence type="ECO:0000256" key="1">
    <source>
        <dbReference type="SAM" id="MobiDB-lite"/>
    </source>
</evidence>
<organism evidence="4 5">
    <name type="scientific">Actinomadura sediminis</name>
    <dbReference type="NCBI Taxonomy" id="1038904"/>
    <lineage>
        <taxon>Bacteria</taxon>
        <taxon>Bacillati</taxon>
        <taxon>Actinomycetota</taxon>
        <taxon>Actinomycetes</taxon>
        <taxon>Streptosporangiales</taxon>
        <taxon>Thermomonosporaceae</taxon>
        <taxon>Actinomadura</taxon>
    </lineage>
</organism>
<sequence length="801" mass="85041">MRTIRRAAALAALLPCLLWAANPALAGTPAAAPGAATARTNTATQPLQPETPMSARAQVGIALKEIGPKTVRHDSKIKLTGLVRNRTDAALDGVSVRFRFSNRPVISRSALQEYSKTPAYRLPYHGPVQRLRSAAEPGVKYAWELQTTAKALGLPPTGTPGVYPVGVEVLNAAGAPVGGLTTFLTYMPDDTNFKPVAIGWVWPLADEQHRTTDATFIDDELSEALAPEGRLSRLVNAAEATDTPITWAVDPALLDDVRTMASGAYTVRAPGSDESERKPQSRAAAAWLEALAESAKDDPYFTLPYADPDLVALVRHKMPQQVRAAFAPDNLKVASEVLGRAPDARVAWPTGGSVGHDTADWLAKNVLGDGGAFLLSSKHFQRPAQGSPNATTTFETSHGAQPTLLYDETLNDIVSDSGDTIGSSLLTEQRFLAETAMIAAEAPALQRTVVVAPDHRWDPVPGLAQRLLEYTQNADWLKEVPLGDIEDAAPQPRVWNNYPDHYERYELGESYLKRVWTISRRAESFHSVMVEPYNLSYEKALLRIVSSAWRADSKDAKAARVALSDQLARDMGQVRFLTPESKRINMTGSTGTLPVSIENELDDQAVRVRLVVASQNTAKLQLGALEPEAQIIELQPGERVTRWVPAEARGNGIFRMDLQLVNPSTGRPFGDGETVTVHATGYGQIALLITGGGLAVLFVGVGVRAIRARRRRKAEAAGDGSTGMGPGATGGPGDGFPGPGFAGPGLPDPELSGTAPWGGAGAEPGAAVPGAGPSAGPPEPEPGISRSGATRADPGAGDPAR</sequence>
<evidence type="ECO:0000313" key="5">
    <source>
        <dbReference type="Proteomes" id="UP001596972"/>
    </source>
</evidence>